<feature type="transmembrane region" description="Helical" evidence="7">
    <location>
        <begin position="227"/>
        <end position="248"/>
    </location>
</feature>
<dbReference type="InterPro" id="IPR000515">
    <property type="entry name" value="MetI-like"/>
</dbReference>
<dbReference type="Gene3D" id="1.10.3720.10">
    <property type="entry name" value="MetI-like"/>
    <property type="match status" value="1"/>
</dbReference>
<keyword evidence="4 7" id="KW-0812">Transmembrane</keyword>
<feature type="transmembrane region" description="Helical" evidence="7">
    <location>
        <begin position="286"/>
        <end position="308"/>
    </location>
</feature>
<feature type="transmembrane region" description="Helical" evidence="7">
    <location>
        <begin position="186"/>
        <end position="207"/>
    </location>
</feature>
<dbReference type="PANTHER" id="PTHR43005">
    <property type="entry name" value="BLR7065 PROTEIN"/>
    <property type="match status" value="1"/>
</dbReference>
<comment type="subcellular location">
    <subcellularLocation>
        <location evidence="1 7">Cell membrane</location>
        <topology evidence="1 7">Multi-pass membrane protein</topology>
    </subcellularLocation>
</comment>
<evidence type="ECO:0000313" key="9">
    <source>
        <dbReference type="EMBL" id="KGM36034.1"/>
    </source>
</evidence>
<evidence type="ECO:0000256" key="5">
    <source>
        <dbReference type="ARBA" id="ARBA00022989"/>
    </source>
</evidence>
<organism evidence="9 10">
    <name type="scientific">Inquilinus limosus MP06</name>
    <dbReference type="NCBI Taxonomy" id="1398085"/>
    <lineage>
        <taxon>Bacteria</taxon>
        <taxon>Pseudomonadati</taxon>
        <taxon>Pseudomonadota</taxon>
        <taxon>Alphaproteobacteria</taxon>
        <taxon>Rhodospirillales</taxon>
        <taxon>Rhodospirillaceae</taxon>
        <taxon>Inquilinus</taxon>
    </lineage>
</organism>
<keyword evidence="5 7" id="KW-1133">Transmembrane helix</keyword>
<feature type="transmembrane region" description="Helical" evidence="7">
    <location>
        <begin position="130"/>
        <end position="149"/>
    </location>
</feature>
<accession>A0A0A0DD20</accession>
<evidence type="ECO:0000256" key="6">
    <source>
        <dbReference type="ARBA" id="ARBA00023136"/>
    </source>
</evidence>
<proteinExistence type="inferred from homology"/>
<feature type="transmembrane region" description="Helical" evidence="7">
    <location>
        <begin position="34"/>
        <end position="53"/>
    </location>
</feature>
<evidence type="ECO:0000256" key="7">
    <source>
        <dbReference type="RuleBase" id="RU363032"/>
    </source>
</evidence>
<dbReference type="SUPFAM" id="SSF160964">
    <property type="entry name" value="MalF N-terminal region-like"/>
    <property type="match status" value="1"/>
</dbReference>
<dbReference type="GO" id="GO:0055085">
    <property type="term" value="P:transmembrane transport"/>
    <property type="evidence" value="ECO:0007669"/>
    <property type="project" value="InterPro"/>
</dbReference>
<evidence type="ECO:0000313" key="10">
    <source>
        <dbReference type="Proteomes" id="UP000029995"/>
    </source>
</evidence>
<dbReference type="InterPro" id="IPR035906">
    <property type="entry name" value="MetI-like_sf"/>
</dbReference>
<evidence type="ECO:0000259" key="8">
    <source>
        <dbReference type="PROSITE" id="PS50928"/>
    </source>
</evidence>
<dbReference type="EMBL" id="JANX01000002">
    <property type="protein sequence ID" value="KGM36034.1"/>
    <property type="molecule type" value="Genomic_DNA"/>
</dbReference>
<dbReference type="SUPFAM" id="SSF161098">
    <property type="entry name" value="MetI-like"/>
    <property type="match status" value="1"/>
</dbReference>
<name>A0A0A0DD20_9PROT</name>
<dbReference type="Proteomes" id="UP000029995">
    <property type="component" value="Unassembled WGS sequence"/>
</dbReference>
<keyword evidence="6 7" id="KW-0472">Membrane</keyword>
<dbReference type="PROSITE" id="PS50928">
    <property type="entry name" value="ABC_TM1"/>
    <property type="match status" value="1"/>
</dbReference>
<dbReference type="PANTHER" id="PTHR43005:SF1">
    <property type="entry name" value="SPERMIDINE_PUTRESCINE TRANSPORT SYSTEM PERMEASE PROTEIN"/>
    <property type="match status" value="1"/>
</dbReference>
<dbReference type="Pfam" id="PF00528">
    <property type="entry name" value="BPD_transp_1"/>
    <property type="match status" value="1"/>
</dbReference>
<dbReference type="GO" id="GO:0005886">
    <property type="term" value="C:plasma membrane"/>
    <property type="evidence" value="ECO:0007669"/>
    <property type="project" value="UniProtKB-SubCell"/>
</dbReference>
<dbReference type="CDD" id="cd06261">
    <property type="entry name" value="TM_PBP2"/>
    <property type="match status" value="1"/>
</dbReference>
<evidence type="ECO:0000256" key="3">
    <source>
        <dbReference type="ARBA" id="ARBA00022475"/>
    </source>
</evidence>
<reference evidence="9 10" key="1">
    <citation type="submission" date="2014-01" db="EMBL/GenBank/DDBJ databases">
        <title>Genome sequence determination for a cystic fibrosis isolate, Inquilinus limosus.</title>
        <authorList>
            <person name="Pino M."/>
            <person name="Di Conza J."/>
            <person name="Gutkind G."/>
        </authorList>
    </citation>
    <scope>NUCLEOTIDE SEQUENCE [LARGE SCALE GENOMIC DNA]</scope>
    <source>
        <strain evidence="9 10">MP06</strain>
    </source>
</reference>
<gene>
    <name evidence="9" type="ORF">P409_00705</name>
</gene>
<protein>
    <submittedName>
        <fullName evidence="9">Sugar ABC transporter permease</fullName>
    </submittedName>
</protein>
<keyword evidence="2 7" id="KW-0813">Transport</keyword>
<comment type="caution">
    <text evidence="9">The sequence shown here is derived from an EMBL/GenBank/DDBJ whole genome shotgun (WGS) entry which is preliminary data.</text>
</comment>
<sequence>MTIMERGNRPAVVPMGPTERSGLVRRIIRHRTDYLYVLPAMAVMLLVIAYPVYYTVYLSFFDTQPSLSFDQKEFVGLDNYAAILQAESFREATYNTIIWTGFSTVFAFALGFGAALALNRHFTGRGPLRGALLVPYVISAVAASYVWRWLFHSDFGVIGAISMALGLTDHPINFLDDRSAVMPSLILVNIWKEFPFAMIMMLAGLQTVPDQLLRAARIDGATAWQRFWHVTVPHVHGVTLITVLLLLVNNLNSFTIPNVMTGGGPAGASEIWITHIYQLAFGRIRFGLASAYSVILFIIMMAAGYFYVRALTRGDGRAST</sequence>
<keyword evidence="3" id="KW-1003">Cell membrane</keyword>
<evidence type="ECO:0000256" key="2">
    <source>
        <dbReference type="ARBA" id="ARBA00022448"/>
    </source>
</evidence>
<feature type="transmembrane region" description="Helical" evidence="7">
    <location>
        <begin position="97"/>
        <end position="118"/>
    </location>
</feature>
<feature type="domain" description="ABC transmembrane type-1" evidence="8">
    <location>
        <begin position="93"/>
        <end position="307"/>
    </location>
</feature>
<comment type="similarity">
    <text evidence="7">Belongs to the binding-protein-dependent transport system permease family.</text>
</comment>
<evidence type="ECO:0000256" key="1">
    <source>
        <dbReference type="ARBA" id="ARBA00004651"/>
    </source>
</evidence>
<dbReference type="AlphaFoldDB" id="A0A0A0DD20"/>
<evidence type="ECO:0000256" key="4">
    <source>
        <dbReference type="ARBA" id="ARBA00022692"/>
    </source>
</evidence>